<sequence length="158" mass="17308">MEIEISPIAAKLEKMSSGELSMDDAPELIAALEKAEISADVLSKTRIGLILNDFRKKTSDDKLAKRAKQLIKNWKSKVEAAASAKPARVDSESRKKSSTTAPPMEFPEAKRPKLEINDNKPKPNPDLRENVIVGSVSPAKFAAMSADEMASSDMKKLR</sequence>
<evidence type="ECO:0000313" key="2">
    <source>
        <dbReference type="WBParaSite" id="ES5_v2.g24830.t1"/>
    </source>
</evidence>
<accession>A0AC34G545</accession>
<name>A0AC34G545_9BILA</name>
<dbReference type="WBParaSite" id="ES5_v2.g24830.t1">
    <property type="protein sequence ID" value="ES5_v2.g24830.t1"/>
    <property type="gene ID" value="ES5_v2.g24830"/>
</dbReference>
<protein>
    <submittedName>
        <fullName evidence="2">Mediator of RNA polymerase II transcription subunit 26</fullName>
    </submittedName>
</protein>
<evidence type="ECO:0000313" key="1">
    <source>
        <dbReference type="Proteomes" id="UP000887579"/>
    </source>
</evidence>
<proteinExistence type="predicted"/>
<dbReference type="Proteomes" id="UP000887579">
    <property type="component" value="Unplaced"/>
</dbReference>
<organism evidence="1 2">
    <name type="scientific">Panagrolaimus sp. ES5</name>
    <dbReference type="NCBI Taxonomy" id="591445"/>
    <lineage>
        <taxon>Eukaryota</taxon>
        <taxon>Metazoa</taxon>
        <taxon>Ecdysozoa</taxon>
        <taxon>Nematoda</taxon>
        <taxon>Chromadorea</taxon>
        <taxon>Rhabditida</taxon>
        <taxon>Tylenchina</taxon>
        <taxon>Panagrolaimomorpha</taxon>
        <taxon>Panagrolaimoidea</taxon>
        <taxon>Panagrolaimidae</taxon>
        <taxon>Panagrolaimus</taxon>
    </lineage>
</organism>
<reference evidence="2" key="1">
    <citation type="submission" date="2022-11" db="UniProtKB">
        <authorList>
            <consortium name="WormBaseParasite"/>
        </authorList>
    </citation>
    <scope>IDENTIFICATION</scope>
</reference>